<dbReference type="Proteomes" id="UP000253426">
    <property type="component" value="Unassembled WGS sequence"/>
</dbReference>
<accession>A0A366HRK8</accession>
<dbReference type="EMBL" id="QNRR01000003">
    <property type="protein sequence ID" value="RBP45409.1"/>
    <property type="molecule type" value="Genomic_DNA"/>
</dbReference>
<evidence type="ECO:0000313" key="1">
    <source>
        <dbReference type="EMBL" id="RBP45409.1"/>
    </source>
</evidence>
<organism evidence="1 2">
    <name type="scientific">Roseimicrobium gellanilyticum</name>
    <dbReference type="NCBI Taxonomy" id="748857"/>
    <lineage>
        <taxon>Bacteria</taxon>
        <taxon>Pseudomonadati</taxon>
        <taxon>Verrucomicrobiota</taxon>
        <taxon>Verrucomicrobiia</taxon>
        <taxon>Verrucomicrobiales</taxon>
        <taxon>Verrucomicrobiaceae</taxon>
        <taxon>Roseimicrobium</taxon>
    </lineage>
</organism>
<name>A0A366HRK8_9BACT</name>
<evidence type="ECO:0000313" key="2">
    <source>
        <dbReference type="Proteomes" id="UP000253426"/>
    </source>
</evidence>
<reference evidence="1 2" key="1">
    <citation type="submission" date="2018-06" db="EMBL/GenBank/DDBJ databases">
        <title>Genomic Encyclopedia of Type Strains, Phase IV (KMG-IV): sequencing the most valuable type-strain genomes for metagenomic binning, comparative biology and taxonomic classification.</title>
        <authorList>
            <person name="Goeker M."/>
        </authorList>
    </citation>
    <scope>NUCLEOTIDE SEQUENCE [LARGE SCALE GENOMIC DNA]</scope>
    <source>
        <strain evidence="1 2">DSM 25532</strain>
    </source>
</reference>
<dbReference type="PROSITE" id="PS51257">
    <property type="entry name" value="PROKAR_LIPOPROTEIN"/>
    <property type="match status" value="1"/>
</dbReference>
<dbReference type="RefSeq" id="WP_147263368.1">
    <property type="nucleotide sequence ID" value="NZ_QNRR01000003.1"/>
</dbReference>
<gene>
    <name evidence="1" type="ORF">DES53_103408</name>
</gene>
<keyword evidence="2" id="KW-1185">Reference proteome</keyword>
<proteinExistence type="predicted"/>
<comment type="caution">
    <text evidence="1">The sequence shown here is derived from an EMBL/GenBank/DDBJ whole genome shotgun (WGS) entry which is preliminary data.</text>
</comment>
<dbReference type="AlphaFoldDB" id="A0A366HRK8"/>
<sequence>MKTLNKLSRIAGIAICVLGSGCDGPPPSPAAPLEALSPTIQQGGRVASKTAEIDFTRLESSPLENLEKELWSGNADEANTILFELTRRRTDEGCRLMIKFLREQSAQLPKDLPSMEEMKKLEAEYHVTRKRPTGNHWSQTLGKATAAARRLVELDMPTADQAAKEFREELAVKWKGSEGGTLFLNLIQMEYEQAKEGVRTGAVPWSPPK</sequence>
<protein>
    <submittedName>
        <fullName evidence="1">Uncharacterized protein</fullName>
    </submittedName>
</protein>